<dbReference type="EMBL" id="LHPM01000008">
    <property type="protein sequence ID" value="OAL68280.1"/>
    <property type="molecule type" value="Genomic_DNA"/>
</dbReference>
<comment type="caution">
    <text evidence="2">The sequence shown here is derived from an EMBL/GenBank/DDBJ whole genome shotgun (WGS) entry which is preliminary data.</text>
</comment>
<evidence type="ECO:0000313" key="3">
    <source>
        <dbReference type="Proteomes" id="UP000243015"/>
    </source>
</evidence>
<dbReference type="Proteomes" id="UP000243015">
    <property type="component" value="Unassembled WGS sequence"/>
</dbReference>
<evidence type="ECO:0000259" key="1">
    <source>
        <dbReference type="Pfam" id="PF13391"/>
    </source>
</evidence>
<reference evidence="2 3" key="1">
    <citation type="submission" date="2016-05" db="EMBL/GenBank/DDBJ databases">
        <title>Genome sequencing of Trichophyton rubrum CMCC(F)T1i isolated from hair.</title>
        <authorList>
            <person name="Zhan P."/>
            <person name="Tao Y."/>
            <person name="Liu W."/>
        </authorList>
    </citation>
    <scope>NUCLEOTIDE SEQUENCE [LARGE SCALE GENOMIC DNA]</scope>
    <source>
        <strain evidence="3">CMCC(F)T1i</strain>
    </source>
</reference>
<name>A0A178F745_TRIRU</name>
<dbReference type="AlphaFoldDB" id="A0A178F745"/>
<organism evidence="2 3">
    <name type="scientific">Trichophyton rubrum</name>
    <name type="common">Athlete's foot fungus</name>
    <name type="synonym">Epidermophyton rubrum</name>
    <dbReference type="NCBI Taxonomy" id="5551"/>
    <lineage>
        <taxon>Eukaryota</taxon>
        <taxon>Fungi</taxon>
        <taxon>Dikarya</taxon>
        <taxon>Ascomycota</taxon>
        <taxon>Pezizomycotina</taxon>
        <taxon>Eurotiomycetes</taxon>
        <taxon>Eurotiomycetidae</taxon>
        <taxon>Onygenales</taxon>
        <taxon>Arthrodermataceae</taxon>
        <taxon>Trichophyton</taxon>
    </lineage>
</organism>
<accession>A0A178F745</accession>
<evidence type="ECO:0000313" key="2">
    <source>
        <dbReference type="EMBL" id="OAL68280.1"/>
    </source>
</evidence>
<dbReference type="Pfam" id="PF13391">
    <property type="entry name" value="HNH_2"/>
    <property type="match status" value="1"/>
</dbReference>
<feature type="domain" description="HNH nuclease" evidence="1">
    <location>
        <begin position="237"/>
        <end position="316"/>
    </location>
</feature>
<proteinExistence type="predicted"/>
<protein>
    <recommendedName>
        <fullName evidence="1">HNH nuclease domain-containing protein</fullName>
    </recommendedName>
</protein>
<dbReference type="VEuPathDB" id="FungiDB:TERG_07020"/>
<gene>
    <name evidence="2" type="ORF">A7C99_0681</name>
</gene>
<dbReference type="InterPro" id="IPR003615">
    <property type="entry name" value="HNH_nuc"/>
</dbReference>
<sequence>MTSDFIKAGYYLYTSDLVMASQQPYREEVLDLPGRSPIPPQLHDHHQASFEGVINYDQLPPLAGVERSRAQDVLYRVVRRVGDEVGIKEGYHRNLLILHSYEFSASDISKDMFLRVFFNFMGFDIDSDADIDTDDSRLTDKLKGFADMLLDQFFIPLKANGRKTPQPTPDQISAIKSIQSPHEIIGTVERVSYLRSLCLIRDRHRCVVSRVFDMQEERRRLREQGPVVMDDDGNVIKVEDPRDFLEVAHILPHSLVTVDKDLQLNDARRTAINILNMFDCDVASLIEGPYIDSPRNAISLTHAFHNIFGNFEIYFEAVSGEENTYRIESIDTPGYAERLGLPVTRKLFLSDGKTIDPPSPRLLALHRAIAKILSLSGAGEYIDKLFRDLEETGVQEDGSTDLGRLITFRLGGGQDYIVQAY</sequence>